<sequence>MRRSILLFPLCLVTAVLAGCGNKGPLYMPPPKPAPAPTAAKVVPAPAATTAAPAQH</sequence>
<comment type="caution">
    <text evidence="8">The sequence shown here is derived from an EMBL/GenBank/DDBJ whole genome shotgun (WGS) entry which is preliminary data.</text>
</comment>
<keyword evidence="3" id="KW-0472">Membrane</keyword>
<evidence type="ECO:0000256" key="5">
    <source>
        <dbReference type="ARBA" id="ARBA00023237"/>
    </source>
</evidence>
<feature type="compositionally biased region" description="Low complexity" evidence="7">
    <location>
        <begin position="37"/>
        <end position="56"/>
    </location>
</feature>
<evidence type="ECO:0000256" key="6">
    <source>
        <dbReference type="ARBA" id="ARBA00023288"/>
    </source>
</evidence>
<dbReference type="Pfam" id="PF13627">
    <property type="entry name" value="LptM_cons"/>
    <property type="match status" value="1"/>
</dbReference>
<feature type="region of interest" description="Disordered" evidence="7">
    <location>
        <begin position="28"/>
        <end position="56"/>
    </location>
</feature>
<evidence type="ECO:0000313" key="8">
    <source>
        <dbReference type="EMBL" id="MFK2915695.1"/>
    </source>
</evidence>
<keyword evidence="4" id="KW-0564">Palmitate</keyword>
<gene>
    <name evidence="8" type="ORF">ISS97_00355</name>
</gene>
<evidence type="ECO:0000256" key="2">
    <source>
        <dbReference type="ARBA" id="ARBA00022729"/>
    </source>
</evidence>
<keyword evidence="2" id="KW-0732">Signal</keyword>
<proteinExistence type="predicted"/>
<dbReference type="InterPro" id="IPR032831">
    <property type="entry name" value="LptM_cons"/>
</dbReference>
<evidence type="ECO:0000256" key="4">
    <source>
        <dbReference type="ARBA" id="ARBA00023139"/>
    </source>
</evidence>
<evidence type="ECO:0000256" key="3">
    <source>
        <dbReference type="ARBA" id="ARBA00023136"/>
    </source>
</evidence>
<evidence type="ECO:0000256" key="7">
    <source>
        <dbReference type="SAM" id="MobiDB-lite"/>
    </source>
</evidence>
<evidence type="ECO:0000256" key="1">
    <source>
        <dbReference type="ARBA" id="ARBA00004459"/>
    </source>
</evidence>
<comment type="subcellular location">
    <subcellularLocation>
        <location evidence="1">Cell outer membrane</location>
        <topology evidence="1">Lipid-anchor</topology>
    </subcellularLocation>
</comment>
<reference evidence="8 9" key="1">
    <citation type="submission" date="2020-10" db="EMBL/GenBank/DDBJ databases">
        <title>Phylogeny of dyella-like bacteria.</title>
        <authorList>
            <person name="Fu J."/>
        </authorList>
    </citation>
    <scope>NUCLEOTIDE SEQUENCE [LARGE SCALE GENOMIC DNA]</scope>
    <source>
        <strain evidence="8 9">BB4</strain>
    </source>
</reference>
<dbReference type="EMBL" id="JADIKD010000004">
    <property type="protein sequence ID" value="MFK2915695.1"/>
    <property type="molecule type" value="Genomic_DNA"/>
</dbReference>
<evidence type="ECO:0000313" key="9">
    <source>
        <dbReference type="Proteomes" id="UP001620408"/>
    </source>
</evidence>
<dbReference type="NCBIfam" id="NF047847">
    <property type="entry name" value="SS_mature_LptM"/>
    <property type="match status" value="1"/>
</dbReference>
<keyword evidence="9" id="KW-1185">Reference proteome</keyword>
<name>A0ABW8JZE3_9GAMM</name>
<protein>
    <submittedName>
        <fullName evidence="8">Lipoprotein</fullName>
    </submittedName>
</protein>
<dbReference type="RefSeq" id="WP_379987356.1">
    <property type="nucleotide sequence ID" value="NZ_JADIKD010000004.1"/>
</dbReference>
<organism evidence="8 9">
    <name type="scientific">Dyella koreensis</name>
    <dbReference type="NCBI Taxonomy" id="311235"/>
    <lineage>
        <taxon>Bacteria</taxon>
        <taxon>Pseudomonadati</taxon>
        <taxon>Pseudomonadota</taxon>
        <taxon>Gammaproteobacteria</taxon>
        <taxon>Lysobacterales</taxon>
        <taxon>Rhodanobacteraceae</taxon>
        <taxon>Dyella</taxon>
    </lineage>
</organism>
<accession>A0ABW8JZE3</accession>
<keyword evidence="6 8" id="KW-0449">Lipoprotein</keyword>
<dbReference type="Proteomes" id="UP001620408">
    <property type="component" value="Unassembled WGS sequence"/>
</dbReference>
<dbReference type="PROSITE" id="PS51257">
    <property type="entry name" value="PROKAR_LIPOPROTEIN"/>
    <property type="match status" value="1"/>
</dbReference>
<keyword evidence="5" id="KW-0998">Cell outer membrane</keyword>